<feature type="compositionally biased region" description="Basic residues" evidence="5">
    <location>
        <begin position="266"/>
        <end position="275"/>
    </location>
</feature>
<dbReference type="Pfam" id="PF10248">
    <property type="entry name" value="Mlf1IP"/>
    <property type="match status" value="1"/>
</dbReference>
<keyword evidence="7" id="KW-1185">Reference proteome</keyword>
<sequence>MFGAFPGDDLEDDPLMGFHARAMNQMNAMMNSVMSETFGNVMGGMGMGMPMGLLAPGMMPLMPRPRGLDPFMTPPPPANGLSFSSSSVTSMTMGPDGRPQVYQATSTTKAAPGGVRETTRTVQDSKSGVKKMAVGHHLGPRAHIVEKSQDTRTGQLEENVQLVNLSDDETEEFNHEWETATRGYGSRRSAVGGQQQQRRIAHYGGVTIEDVTEDTNRQQLALPPPPSTSPQRVRPPKSPSTSLPCTSHERGKKRDHHGSGGSSRAAKQHRSKHDY</sequence>
<feature type="region of interest" description="Disordered" evidence="5">
    <location>
        <begin position="104"/>
        <end position="154"/>
    </location>
</feature>
<reference evidence="6 7" key="1">
    <citation type="submission" date="2020-04" db="EMBL/GenBank/DDBJ databases">
        <authorList>
            <person name="Alioto T."/>
            <person name="Alioto T."/>
            <person name="Gomez Garrido J."/>
        </authorList>
    </citation>
    <scope>NUCLEOTIDE SEQUENCE [LARGE SCALE GENOMIC DNA]</scope>
</reference>
<feature type="region of interest" description="Disordered" evidence="5">
    <location>
        <begin position="167"/>
        <end position="197"/>
    </location>
</feature>
<dbReference type="InterPro" id="IPR019376">
    <property type="entry name" value="Myeloid_leukemia_factor"/>
</dbReference>
<keyword evidence="3" id="KW-0963">Cytoplasm</keyword>
<keyword evidence="4" id="KW-0597">Phosphoprotein</keyword>
<name>A0A8S1EDT0_9INSE</name>
<accession>A0A8S1EDT0</accession>
<dbReference type="OrthoDB" id="8707547at2759"/>
<comment type="similarity">
    <text evidence="2">Belongs to the MLF family.</text>
</comment>
<evidence type="ECO:0000256" key="1">
    <source>
        <dbReference type="ARBA" id="ARBA00004496"/>
    </source>
</evidence>
<evidence type="ECO:0000313" key="6">
    <source>
        <dbReference type="EMBL" id="CAB3388441.1"/>
    </source>
</evidence>
<evidence type="ECO:0000256" key="3">
    <source>
        <dbReference type="ARBA" id="ARBA00022490"/>
    </source>
</evidence>
<evidence type="ECO:0000256" key="2">
    <source>
        <dbReference type="ARBA" id="ARBA00008332"/>
    </source>
</evidence>
<evidence type="ECO:0000256" key="5">
    <source>
        <dbReference type="SAM" id="MobiDB-lite"/>
    </source>
</evidence>
<comment type="subcellular location">
    <subcellularLocation>
        <location evidence="1">Cytoplasm</location>
    </subcellularLocation>
</comment>
<dbReference type="GO" id="GO:0005737">
    <property type="term" value="C:cytoplasm"/>
    <property type="evidence" value="ECO:0007669"/>
    <property type="project" value="UniProtKB-SubCell"/>
</dbReference>
<gene>
    <name evidence="6" type="ORF">CLODIP_2_CD14734</name>
</gene>
<evidence type="ECO:0008006" key="8">
    <source>
        <dbReference type="Google" id="ProtNLM"/>
    </source>
</evidence>
<proteinExistence type="inferred from homology"/>
<dbReference type="Proteomes" id="UP000494165">
    <property type="component" value="Unassembled WGS sequence"/>
</dbReference>
<evidence type="ECO:0000256" key="4">
    <source>
        <dbReference type="ARBA" id="ARBA00022553"/>
    </source>
</evidence>
<dbReference type="AlphaFoldDB" id="A0A8S1EDT0"/>
<dbReference type="EMBL" id="CADEPI010000785">
    <property type="protein sequence ID" value="CAB3388441.1"/>
    <property type="molecule type" value="Genomic_DNA"/>
</dbReference>
<evidence type="ECO:0000313" key="7">
    <source>
        <dbReference type="Proteomes" id="UP000494165"/>
    </source>
</evidence>
<feature type="region of interest" description="Disordered" evidence="5">
    <location>
        <begin position="213"/>
        <end position="275"/>
    </location>
</feature>
<dbReference type="PANTHER" id="PTHR13105">
    <property type="entry name" value="MYELOID LEUKEMIA FACTOR"/>
    <property type="match status" value="1"/>
</dbReference>
<protein>
    <recommendedName>
        <fullName evidence="8">Myeloid leukemia factor</fullName>
    </recommendedName>
</protein>
<organism evidence="6 7">
    <name type="scientific">Cloeon dipterum</name>
    <dbReference type="NCBI Taxonomy" id="197152"/>
    <lineage>
        <taxon>Eukaryota</taxon>
        <taxon>Metazoa</taxon>
        <taxon>Ecdysozoa</taxon>
        <taxon>Arthropoda</taxon>
        <taxon>Hexapoda</taxon>
        <taxon>Insecta</taxon>
        <taxon>Pterygota</taxon>
        <taxon>Palaeoptera</taxon>
        <taxon>Ephemeroptera</taxon>
        <taxon>Pisciforma</taxon>
        <taxon>Baetidae</taxon>
        <taxon>Cloeon</taxon>
    </lineage>
</organism>
<comment type="caution">
    <text evidence="6">The sequence shown here is derived from an EMBL/GenBank/DDBJ whole genome shotgun (WGS) entry which is preliminary data.</text>
</comment>